<keyword evidence="2" id="KW-1185">Reference proteome</keyword>
<organism evidence="1 2">
    <name type="scientific">Brevibacillus invocatus</name>
    <dbReference type="NCBI Taxonomy" id="173959"/>
    <lineage>
        <taxon>Bacteria</taxon>
        <taxon>Bacillati</taxon>
        <taxon>Bacillota</taxon>
        <taxon>Bacilli</taxon>
        <taxon>Bacillales</taxon>
        <taxon>Paenibacillaceae</taxon>
        <taxon>Brevibacillus</taxon>
    </lineage>
</organism>
<evidence type="ECO:0000313" key="1">
    <source>
        <dbReference type="EMBL" id="RNB76160.1"/>
    </source>
</evidence>
<reference evidence="1 2" key="1">
    <citation type="submission" date="2018-10" db="EMBL/GenBank/DDBJ databases">
        <title>Phylogenomics of Brevibacillus.</title>
        <authorList>
            <person name="Dunlap C."/>
        </authorList>
    </citation>
    <scope>NUCLEOTIDE SEQUENCE [LARGE SCALE GENOMIC DNA]</scope>
    <source>
        <strain evidence="1 2">JCM 12215</strain>
    </source>
</reference>
<gene>
    <name evidence="1" type="ORF">EDM52_04410</name>
</gene>
<dbReference type="InterPro" id="IPR036390">
    <property type="entry name" value="WH_DNA-bd_sf"/>
</dbReference>
<dbReference type="Gene3D" id="3.30.70.270">
    <property type="match status" value="1"/>
</dbReference>
<sequence length="424" mass="48292">MDRLAIIGPIDSVAYIAGVCEQQNVFEPVPLPYSRIEECRELILNNRHRIDFWLFSGPVPYSYCVEQEWVTAKNAAYPPLNGRGLTNVLFRVFRERTPIAGISFDTFLQNEIDETMNELHLTDIPITTYGYVGYLDASQILAHHRTIWDAGKADIIVTCIHSVYEELRAQGLPVYRVSPPISVLRQTLQIIEQRLKSERYQLSSVVIMAIEVTYPVESEQGFSNESEKLRLQLYYDLLDLAEKANGALYPSTPNLFLLYTTCGELANLNQKLSLYEFLQNIKVMLSVEAKIGIGYGLNVHLARKNGQAALEHAKQSPVSGIFEVSEDGSLHGPLEPKKHGNDHWESMIKESSLSPMLLARMEAFTKQYGVREVTPQELARFLKMTERNARRILQEMEHSGLASHVRIEQPNGRGRPRKVYKLFH</sequence>
<protein>
    <recommendedName>
        <fullName evidence="3">Transcriptional regulator</fullName>
    </recommendedName>
</protein>
<evidence type="ECO:0000313" key="2">
    <source>
        <dbReference type="Proteomes" id="UP000282028"/>
    </source>
</evidence>
<dbReference type="Proteomes" id="UP000282028">
    <property type="component" value="Unassembled WGS sequence"/>
</dbReference>
<dbReference type="SUPFAM" id="SSF46785">
    <property type="entry name" value="Winged helix' DNA-binding domain"/>
    <property type="match status" value="1"/>
</dbReference>
<name>A0A3M8CKC9_9BACL</name>
<evidence type="ECO:0008006" key="3">
    <source>
        <dbReference type="Google" id="ProtNLM"/>
    </source>
</evidence>
<dbReference type="EMBL" id="RHHR01000008">
    <property type="protein sequence ID" value="RNB76160.1"/>
    <property type="molecule type" value="Genomic_DNA"/>
</dbReference>
<proteinExistence type="predicted"/>
<dbReference type="RefSeq" id="WP_122907824.1">
    <property type="nucleotide sequence ID" value="NZ_CBCSBE010000002.1"/>
</dbReference>
<comment type="caution">
    <text evidence="1">The sequence shown here is derived from an EMBL/GenBank/DDBJ whole genome shotgun (WGS) entry which is preliminary data.</text>
</comment>
<dbReference type="InterPro" id="IPR043128">
    <property type="entry name" value="Rev_trsase/Diguanyl_cyclase"/>
</dbReference>
<dbReference type="OrthoDB" id="4986073at2"/>
<dbReference type="AlphaFoldDB" id="A0A3M8CKC9"/>
<accession>A0A3M8CKC9</accession>